<accession>A0ABD6DWX9</accession>
<dbReference type="InterPro" id="IPR036849">
    <property type="entry name" value="Enolase-like_C_sf"/>
</dbReference>
<feature type="compositionally biased region" description="Basic and acidic residues" evidence="1">
    <location>
        <begin position="17"/>
        <end position="27"/>
    </location>
</feature>
<feature type="region of interest" description="Disordered" evidence="1">
    <location>
        <begin position="328"/>
        <end position="362"/>
    </location>
</feature>
<dbReference type="SUPFAM" id="SSF51604">
    <property type="entry name" value="Enolase C-terminal domain-like"/>
    <property type="match status" value="1"/>
</dbReference>
<dbReference type="Gene3D" id="3.30.390.10">
    <property type="entry name" value="Enolase-like, N-terminal domain"/>
    <property type="match status" value="1"/>
</dbReference>
<dbReference type="Proteomes" id="UP001597092">
    <property type="component" value="Unassembled WGS sequence"/>
</dbReference>
<dbReference type="Gene3D" id="3.20.20.120">
    <property type="entry name" value="Enolase-like C-terminal domain"/>
    <property type="match status" value="1"/>
</dbReference>
<comment type="caution">
    <text evidence="2">The sequence shown here is derived from an EMBL/GenBank/DDBJ whole genome shotgun (WGS) entry which is preliminary data.</text>
</comment>
<organism evidence="2 3">
    <name type="scientific">Halobellus litoreus</name>
    <dbReference type="NCBI Taxonomy" id="755310"/>
    <lineage>
        <taxon>Archaea</taxon>
        <taxon>Methanobacteriati</taxon>
        <taxon>Methanobacteriota</taxon>
        <taxon>Stenosarchaea group</taxon>
        <taxon>Halobacteria</taxon>
        <taxon>Halobacteriales</taxon>
        <taxon>Haloferacaceae</taxon>
        <taxon>Halobellus</taxon>
    </lineage>
</organism>
<name>A0ABD6DWX9_9EURY</name>
<gene>
    <name evidence="2" type="ORF">ACFSAS_09210</name>
</gene>
<dbReference type="EMBL" id="JBHUDP010000002">
    <property type="protein sequence ID" value="MFD1685787.1"/>
    <property type="molecule type" value="Genomic_DNA"/>
</dbReference>
<feature type="region of interest" description="Disordered" evidence="1">
    <location>
        <begin position="15"/>
        <end position="68"/>
    </location>
</feature>
<dbReference type="InterPro" id="IPR029017">
    <property type="entry name" value="Enolase-like_N"/>
</dbReference>
<dbReference type="RefSeq" id="WP_256306123.1">
    <property type="nucleotide sequence ID" value="NZ_JANHAW010000001.1"/>
</dbReference>
<sequence>MSALFDAVADLPLAVESSERTRRERDTSSGFVRTTTTFHLSGPASPDAEASGSAHTGRGEDVSYDTEDHDALAEAPAFDFAGEYTFAEFSAHLDDVDLFPTRDPERETARHYRRWAVESAALDLALRQNDLSLSTAVGRDPDPVRFVASMRLGDPPTTDRLDAVLDAYPDTEFKLDPTPEWDDEVVDAAAATDAVRILDLKGLYEGTEVDADPDPDLYERILAAFPDAVIEDPGLTPETRPLFDGEEGRISWDYPITGVESVENLPFEPEWLNIKPSRFGTVESLFETIEWAEKRDVALYGGGQFELGVGRDHIQLLASLFYPDGPNDVAPGGYNDPEVAPGLPTSPLDAPSNTVGLSYDGD</sequence>
<evidence type="ECO:0000256" key="1">
    <source>
        <dbReference type="SAM" id="MobiDB-lite"/>
    </source>
</evidence>
<reference evidence="2 3" key="1">
    <citation type="journal article" date="2019" name="Int. J. Syst. Evol. Microbiol.">
        <title>The Global Catalogue of Microorganisms (GCM) 10K type strain sequencing project: providing services to taxonomists for standard genome sequencing and annotation.</title>
        <authorList>
            <consortium name="The Broad Institute Genomics Platform"/>
            <consortium name="The Broad Institute Genome Sequencing Center for Infectious Disease"/>
            <person name="Wu L."/>
            <person name="Ma J."/>
        </authorList>
    </citation>
    <scope>NUCLEOTIDE SEQUENCE [LARGE SCALE GENOMIC DNA]</scope>
    <source>
        <strain evidence="2 3">CGMCC 1.10387</strain>
    </source>
</reference>
<evidence type="ECO:0000313" key="2">
    <source>
        <dbReference type="EMBL" id="MFD1685787.1"/>
    </source>
</evidence>
<feature type="compositionally biased region" description="Polar residues" evidence="1">
    <location>
        <begin position="30"/>
        <end position="39"/>
    </location>
</feature>
<protein>
    <recommendedName>
        <fullName evidence="4">L-alanine-DL-glutamate epimerase</fullName>
    </recommendedName>
</protein>
<evidence type="ECO:0000313" key="3">
    <source>
        <dbReference type="Proteomes" id="UP001597092"/>
    </source>
</evidence>
<proteinExistence type="predicted"/>
<evidence type="ECO:0008006" key="4">
    <source>
        <dbReference type="Google" id="ProtNLM"/>
    </source>
</evidence>
<keyword evidence="3" id="KW-1185">Reference proteome</keyword>
<dbReference type="AlphaFoldDB" id="A0ABD6DWX9"/>